<comment type="caution">
    <text evidence="2">The sequence shown here is derived from an EMBL/GenBank/DDBJ whole genome shotgun (WGS) entry which is preliminary data.</text>
</comment>
<dbReference type="EMBL" id="SOGN01000035">
    <property type="protein sequence ID" value="TFC81324.1"/>
    <property type="molecule type" value="Genomic_DNA"/>
</dbReference>
<keyword evidence="1" id="KW-1133">Transmembrane helix</keyword>
<accession>A0A4R8XSM5</accession>
<keyword evidence="3" id="KW-1185">Reference proteome</keyword>
<evidence type="ECO:0000313" key="3">
    <source>
        <dbReference type="Proteomes" id="UP000298433"/>
    </source>
</evidence>
<dbReference type="Proteomes" id="UP000298433">
    <property type="component" value="Unassembled WGS sequence"/>
</dbReference>
<keyword evidence="1" id="KW-0812">Transmembrane</keyword>
<gene>
    <name evidence="2" type="ORF">E3T23_07565</name>
</gene>
<keyword evidence="1" id="KW-0472">Membrane</keyword>
<evidence type="ECO:0000256" key="1">
    <source>
        <dbReference type="SAM" id="Phobius"/>
    </source>
</evidence>
<reference evidence="2 3" key="1">
    <citation type="submission" date="2019-03" db="EMBL/GenBank/DDBJ databases">
        <title>Genomics of glacier-inhabiting Cryobacterium strains.</title>
        <authorList>
            <person name="Liu Q."/>
            <person name="Xin Y.-H."/>
        </authorList>
    </citation>
    <scope>NUCLEOTIDE SEQUENCE [LARGE SCALE GENOMIC DNA]</scope>
    <source>
        <strain evidence="2 3">TMT2-48-2</strain>
    </source>
</reference>
<name>A0A4R8XSM5_9MICO</name>
<feature type="transmembrane region" description="Helical" evidence="1">
    <location>
        <begin position="37"/>
        <end position="60"/>
    </location>
</feature>
<sequence>MKNWSFTTCAVAGFSFSAFGVALIILNAVTANAFLTALLWTAGVALLIGGSLSVRAHLLWSRGDTR</sequence>
<protein>
    <submittedName>
        <fullName evidence="2">Uncharacterized protein</fullName>
    </submittedName>
</protein>
<proteinExistence type="predicted"/>
<dbReference type="RefSeq" id="WP_134369754.1">
    <property type="nucleotide sequence ID" value="NZ_SOGN01000035.1"/>
</dbReference>
<evidence type="ECO:0000313" key="2">
    <source>
        <dbReference type="EMBL" id="TFC81324.1"/>
    </source>
</evidence>
<dbReference type="OrthoDB" id="5121353at2"/>
<organism evidence="2 3">
    <name type="scientific">Cryobacterium cheniae</name>
    <dbReference type="NCBI Taxonomy" id="1259262"/>
    <lineage>
        <taxon>Bacteria</taxon>
        <taxon>Bacillati</taxon>
        <taxon>Actinomycetota</taxon>
        <taxon>Actinomycetes</taxon>
        <taxon>Micrococcales</taxon>
        <taxon>Microbacteriaceae</taxon>
        <taxon>Cryobacterium</taxon>
    </lineage>
</organism>
<dbReference type="AlphaFoldDB" id="A0A4R8XSM5"/>
<feature type="transmembrane region" description="Helical" evidence="1">
    <location>
        <begin position="7"/>
        <end position="31"/>
    </location>
</feature>